<evidence type="ECO:0000313" key="2">
    <source>
        <dbReference type="EMBL" id="KAK1300832.1"/>
    </source>
</evidence>
<evidence type="ECO:0000313" key="3">
    <source>
        <dbReference type="Proteomes" id="UP001180020"/>
    </source>
</evidence>
<name>A0AAV9DL31_ACOCL</name>
<accession>A0AAV9DL31</accession>
<dbReference type="EMBL" id="JAUJYO010000013">
    <property type="protein sequence ID" value="KAK1300832.1"/>
    <property type="molecule type" value="Genomic_DNA"/>
</dbReference>
<keyword evidence="3" id="KW-1185">Reference proteome</keyword>
<proteinExistence type="predicted"/>
<dbReference type="Proteomes" id="UP001180020">
    <property type="component" value="Unassembled WGS sequence"/>
</dbReference>
<gene>
    <name evidence="2" type="ORF">QJS10_CPB13g00472</name>
</gene>
<dbReference type="AlphaFoldDB" id="A0AAV9DL31"/>
<reference evidence="2" key="2">
    <citation type="submission" date="2023-06" db="EMBL/GenBank/DDBJ databases">
        <authorList>
            <person name="Ma L."/>
            <person name="Liu K.-W."/>
            <person name="Li Z."/>
            <person name="Hsiao Y.-Y."/>
            <person name="Qi Y."/>
            <person name="Fu T."/>
            <person name="Tang G."/>
            <person name="Zhang D."/>
            <person name="Sun W.-H."/>
            <person name="Liu D.-K."/>
            <person name="Li Y."/>
            <person name="Chen G.-Z."/>
            <person name="Liu X.-D."/>
            <person name="Liao X.-Y."/>
            <person name="Jiang Y.-T."/>
            <person name="Yu X."/>
            <person name="Hao Y."/>
            <person name="Huang J."/>
            <person name="Zhao X.-W."/>
            <person name="Ke S."/>
            <person name="Chen Y.-Y."/>
            <person name="Wu W.-L."/>
            <person name="Hsu J.-L."/>
            <person name="Lin Y.-F."/>
            <person name="Huang M.-D."/>
            <person name="Li C.-Y."/>
            <person name="Huang L."/>
            <person name="Wang Z.-W."/>
            <person name="Zhao X."/>
            <person name="Zhong W.-Y."/>
            <person name="Peng D.-H."/>
            <person name="Ahmad S."/>
            <person name="Lan S."/>
            <person name="Zhang J.-S."/>
            <person name="Tsai W.-C."/>
            <person name="Van De Peer Y."/>
            <person name="Liu Z.-J."/>
        </authorList>
    </citation>
    <scope>NUCLEOTIDE SEQUENCE</scope>
    <source>
        <strain evidence="2">CP</strain>
        <tissue evidence="2">Leaves</tissue>
    </source>
</reference>
<comment type="caution">
    <text evidence="2">The sequence shown here is derived from an EMBL/GenBank/DDBJ whole genome shotgun (WGS) entry which is preliminary data.</text>
</comment>
<feature type="region of interest" description="Disordered" evidence="1">
    <location>
        <begin position="1"/>
        <end position="29"/>
    </location>
</feature>
<reference evidence="2" key="1">
    <citation type="journal article" date="2023" name="Nat. Commun.">
        <title>Diploid and tetraploid genomes of Acorus and the evolution of monocots.</title>
        <authorList>
            <person name="Ma L."/>
            <person name="Liu K.W."/>
            <person name="Li Z."/>
            <person name="Hsiao Y.Y."/>
            <person name="Qi Y."/>
            <person name="Fu T."/>
            <person name="Tang G.D."/>
            <person name="Zhang D."/>
            <person name="Sun W.H."/>
            <person name="Liu D.K."/>
            <person name="Li Y."/>
            <person name="Chen G.Z."/>
            <person name="Liu X.D."/>
            <person name="Liao X.Y."/>
            <person name="Jiang Y.T."/>
            <person name="Yu X."/>
            <person name="Hao Y."/>
            <person name="Huang J."/>
            <person name="Zhao X.W."/>
            <person name="Ke S."/>
            <person name="Chen Y.Y."/>
            <person name="Wu W.L."/>
            <person name="Hsu J.L."/>
            <person name="Lin Y.F."/>
            <person name="Huang M.D."/>
            <person name="Li C.Y."/>
            <person name="Huang L."/>
            <person name="Wang Z.W."/>
            <person name="Zhao X."/>
            <person name="Zhong W.Y."/>
            <person name="Peng D.H."/>
            <person name="Ahmad S."/>
            <person name="Lan S."/>
            <person name="Zhang J.S."/>
            <person name="Tsai W.C."/>
            <person name="Van de Peer Y."/>
            <person name="Liu Z.J."/>
        </authorList>
    </citation>
    <scope>NUCLEOTIDE SEQUENCE</scope>
    <source>
        <strain evidence="2">CP</strain>
    </source>
</reference>
<organism evidence="2 3">
    <name type="scientific">Acorus calamus</name>
    <name type="common">Sweet flag</name>
    <dbReference type="NCBI Taxonomy" id="4465"/>
    <lineage>
        <taxon>Eukaryota</taxon>
        <taxon>Viridiplantae</taxon>
        <taxon>Streptophyta</taxon>
        <taxon>Embryophyta</taxon>
        <taxon>Tracheophyta</taxon>
        <taxon>Spermatophyta</taxon>
        <taxon>Magnoliopsida</taxon>
        <taxon>Liliopsida</taxon>
        <taxon>Acoraceae</taxon>
        <taxon>Acorus</taxon>
    </lineage>
</organism>
<sequence length="98" mass="11153">MSSSHNKAVNKEASCSPNCRRNFKSQNPDGDFPEVIEEFLKQGNTRCIAFNRRGTLLAEKIFGYGREKLDMSRSKDALSSSQNVVRDLQEEVLVNERE</sequence>
<evidence type="ECO:0000256" key="1">
    <source>
        <dbReference type="SAM" id="MobiDB-lite"/>
    </source>
</evidence>
<feature type="compositionally biased region" description="Polar residues" evidence="1">
    <location>
        <begin position="1"/>
        <end position="28"/>
    </location>
</feature>
<protein>
    <submittedName>
        <fullName evidence="2">Uncharacterized protein</fullName>
    </submittedName>
</protein>